<keyword evidence="3" id="KW-1185">Reference proteome</keyword>
<evidence type="ECO:0000313" key="3">
    <source>
        <dbReference type="Proteomes" id="UP000053424"/>
    </source>
</evidence>
<organism evidence="2 3">
    <name type="scientific">Hebeloma cylindrosporum</name>
    <dbReference type="NCBI Taxonomy" id="76867"/>
    <lineage>
        <taxon>Eukaryota</taxon>
        <taxon>Fungi</taxon>
        <taxon>Dikarya</taxon>
        <taxon>Basidiomycota</taxon>
        <taxon>Agaricomycotina</taxon>
        <taxon>Agaricomycetes</taxon>
        <taxon>Agaricomycetidae</taxon>
        <taxon>Agaricales</taxon>
        <taxon>Agaricineae</taxon>
        <taxon>Hymenogastraceae</taxon>
        <taxon>Hebeloma</taxon>
    </lineage>
</organism>
<dbReference type="EMBL" id="KN831786">
    <property type="protein sequence ID" value="KIM39291.1"/>
    <property type="molecule type" value="Genomic_DNA"/>
</dbReference>
<feature type="compositionally biased region" description="Polar residues" evidence="1">
    <location>
        <begin position="80"/>
        <end position="90"/>
    </location>
</feature>
<proteinExistence type="predicted"/>
<reference evidence="2 3" key="1">
    <citation type="submission" date="2014-04" db="EMBL/GenBank/DDBJ databases">
        <authorList>
            <consortium name="DOE Joint Genome Institute"/>
            <person name="Kuo A."/>
            <person name="Gay G."/>
            <person name="Dore J."/>
            <person name="Kohler A."/>
            <person name="Nagy L.G."/>
            <person name="Floudas D."/>
            <person name="Copeland A."/>
            <person name="Barry K.W."/>
            <person name="Cichocki N."/>
            <person name="Veneault-Fourrey C."/>
            <person name="LaButti K."/>
            <person name="Lindquist E.A."/>
            <person name="Lipzen A."/>
            <person name="Lundell T."/>
            <person name="Morin E."/>
            <person name="Murat C."/>
            <person name="Sun H."/>
            <person name="Tunlid A."/>
            <person name="Henrissat B."/>
            <person name="Grigoriev I.V."/>
            <person name="Hibbett D.S."/>
            <person name="Martin F."/>
            <person name="Nordberg H.P."/>
            <person name="Cantor M.N."/>
            <person name="Hua S.X."/>
        </authorList>
    </citation>
    <scope>NUCLEOTIDE SEQUENCE [LARGE SCALE GENOMIC DNA]</scope>
    <source>
        <strain evidence="3">h7</strain>
    </source>
</reference>
<accession>A0A0C3C6S6</accession>
<dbReference type="Proteomes" id="UP000053424">
    <property type="component" value="Unassembled WGS sequence"/>
</dbReference>
<sequence length="189" mass="20152">MGESIKCLRLQDSNRRRPVAQTRNADGKAVPYHVALSAYQPTPVNAQANRAAGPSRLPLPPPSKSRSAPFSGRSRCSAIPTASATRQPSDSCSCDCLHRVGAWATALHRSEKAKCERPSNTLHGAGSSVKESQGEVPLSVPILNATAHVYPLNIMFGAPLDGGEAHEKLEEIAQVWQTLCEGKNPPPIS</sequence>
<feature type="region of interest" description="Disordered" evidence="1">
    <location>
        <begin position="48"/>
        <end position="90"/>
    </location>
</feature>
<evidence type="ECO:0000313" key="2">
    <source>
        <dbReference type="EMBL" id="KIM39291.1"/>
    </source>
</evidence>
<dbReference type="AlphaFoldDB" id="A0A0C3C6S6"/>
<evidence type="ECO:0000256" key="1">
    <source>
        <dbReference type="SAM" id="MobiDB-lite"/>
    </source>
</evidence>
<name>A0A0C3C6S6_HEBCY</name>
<feature type="region of interest" description="Disordered" evidence="1">
    <location>
        <begin position="115"/>
        <end position="134"/>
    </location>
</feature>
<gene>
    <name evidence="2" type="ORF">M413DRAFT_29460</name>
</gene>
<feature type="region of interest" description="Disordered" evidence="1">
    <location>
        <begin position="1"/>
        <end position="28"/>
    </location>
</feature>
<dbReference type="HOGENOM" id="CLU_1434597_0_0_1"/>
<protein>
    <submittedName>
        <fullName evidence="2">Uncharacterized protein</fullName>
    </submittedName>
</protein>
<reference evidence="3" key="2">
    <citation type="submission" date="2015-01" db="EMBL/GenBank/DDBJ databases">
        <title>Evolutionary Origins and Diversification of the Mycorrhizal Mutualists.</title>
        <authorList>
            <consortium name="DOE Joint Genome Institute"/>
            <consortium name="Mycorrhizal Genomics Consortium"/>
            <person name="Kohler A."/>
            <person name="Kuo A."/>
            <person name="Nagy L.G."/>
            <person name="Floudas D."/>
            <person name="Copeland A."/>
            <person name="Barry K.W."/>
            <person name="Cichocki N."/>
            <person name="Veneault-Fourrey C."/>
            <person name="LaButti K."/>
            <person name="Lindquist E.A."/>
            <person name="Lipzen A."/>
            <person name="Lundell T."/>
            <person name="Morin E."/>
            <person name="Murat C."/>
            <person name="Riley R."/>
            <person name="Ohm R."/>
            <person name="Sun H."/>
            <person name="Tunlid A."/>
            <person name="Henrissat B."/>
            <person name="Grigoriev I.V."/>
            <person name="Hibbett D.S."/>
            <person name="Martin F."/>
        </authorList>
    </citation>
    <scope>NUCLEOTIDE SEQUENCE [LARGE SCALE GENOMIC DNA]</scope>
    <source>
        <strain evidence="3">h7</strain>
    </source>
</reference>